<feature type="region of interest" description="Disordered" evidence="2">
    <location>
        <begin position="406"/>
        <end position="429"/>
    </location>
</feature>
<sequence>MWKRPSNASSISGVQLQHPLWSSAALCEALPNDSRHHQSWSRAEGATAYQHSNECLKCSLARCRSDVATTRCGQPLSAGALGDTALAARASITTITIPVGCSCSDYHRQPIPRPTTAPNRVRAKGLNRAQQLAEQVDMAPPDTVRTLAMELLAASGSYLVVPSPADRVDTELLGAAGAYLSESCGKTMRQGSAGAHAPKSLSANSLLPSTSVSPLLACSHVHTECKTEGGSEGGSKDADGGEDDESGIESDFVPGAAHVQVTAVPAGAGHTCVSMGVSEKDDVLCPASADSGSSCSASLLTVTLPVPATRDHSISSRSVSPENGARGHTVSSPVSPANGAKRHTVSPPASLANCMRGHTVSSPVPLARGTGSAEHCGRAWGCSTLLQTDGRAREHRAIRSFDAITHHRPSSQSPPPFRSFSRFAPSPVPSERTLANAYRRSVAPHTGMEATRARAIAPVHRSTKPKTSMARANGVGASGGAYSAADGLGMKRAVEVKATLARAAMARATGARAAGARAAEARASATREAEARAAEARAEAASAAEARAVSARAAAAKVAEARAALARAAEAKAAEAKASDARAKAVKVRRANSSYAQYSADEIPSSGGSDLELLNGASAPATPQHSPSTLRAPSDEAPWFATLLSPARKFAPHPFSGSGRRPSSGHVTKACAQQRPRSSPGDRHSFSERQGRAVVSSAVTAALTAGVENEEKNEIEEYLVVGTHWAETDGEAVCPDVSPVWYSPRCAMRIPLSSVSMVCVIEPTNVPHEHVS</sequence>
<feature type="region of interest" description="Disordered" evidence="2">
    <location>
        <begin position="651"/>
        <end position="691"/>
    </location>
</feature>
<feature type="compositionally biased region" description="Basic and acidic residues" evidence="2">
    <location>
        <begin position="225"/>
        <end position="239"/>
    </location>
</feature>
<accession>A0A7S3FHS0</accession>
<feature type="compositionally biased region" description="Low complexity" evidence="2">
    <location>
        <begin position="652"/>
        <end position="666"/>
    </location>
</feature>
<feature type="region of interest" description="Disordered" evidence="2">
    <location>
        <begin position="600"/>
        <end position="633"/>
    </location>
</feature>
<feature type="compositionally biased region" description="Basic and acidic residues" evidence="2">
    <location>
        <begin position="680"/>
        <end position="691"/>
    </location>
</feature>
<protein>
    <submittedName>
        <fullName evidence="3">Uncharacterized protein</fullName>
    </submittedName>
</protein>
<evidence type="ECO:0000313" key="3">
    <source>
        <dbReference type="EMBL" id="CAE0149665.1"/>
    </source>
</evidence>
<dbReference type="AlphaFoldDB" id="A0A7S3FHS0"/>
<feature type="region of interest" description="Disordered" evidence="2">
    <location>
        <begin position="310"/>
        <end position="356"/>
    </location>
</feature>
<feature type="compositionally biased region" description="Polar residues" evidence="2">
    <location>
        <begin position="621"/>
        <end position="631"/>
    </location>
</feature>
<gene>
    <name evidence="3" type="ORF">HERI1096_LOCUS38028</name>
</gene>
<feature type="region of interest" description="Disordered" evidence="2">
    <location>
        <begin position="225"/>
        <end position="250"/>
    </location>
</feature>
<organism evidence="3">
    <name type="scientific">Haptolina ericina</name>
    <dbReference type="NCBI Taxonomy" id="156174"/>
    <lineage>
        <taxon>Eukaryota</taxon>
        <taxon>Haptista</taxon>
        <taxon>Haptophyta</taxon>
        <taxon>Prymnesiophyceae</taxon>
        <taxon>Prymnesiales</taxon>
        <taxon>Prymnesiaceae</taxon>
        <taxon>Haptolina</taxon>
    </lineage>
</organism>
<reference evidence="3" key="1">
    <citation type="submission" date="2021-01" db="EMBL/GenBank/DDBJ databases">
        <authorList>
            <person name="Corre E."/>
            <person name="Pelletier E."/>
            <person name="Niang G."/>
            <person name="Scheremetjew M."/>
            <person name="Finn R."/>
            <person name="Kale V."/>
            <person name="Holt S."/>
            <person name="Cochrane G."/>
            <person name="Meng A."/>
            <person name="Brown T."/>
            <person name="Cohen L."/>
        </authorList>
    </citation>
    <scope>NUCLEOTIDE SEQUENCE</scope>
    <source>
        <strain evidence="3">CCMP281</strain>
    </source>
</reference>
<keyword evidence="1" id="KW-0175">Coiled coil</keyword>
<feature type="coiled-coil region" evidence="1">
    <location>
        <begin position="526"/>
        <end position="591"/>
    </location>
</feature>
<proteinExistence type="predicted"/>
<evidence type="ECO:0000256" key="1">
    <source>
        <dbReference type="SAM" id="Coils"/>
    </source>
</evidence>
<dbReference type="EMBL" id="HBHX01068791">
    <property type="protein sequence ID" value="CAE0149665.1"/>
    <property type="molecule type" value="Transcribed_RNA"/>
</dbReference>
<evidence type="ECO:0000256" key="2">
    <source>
        <dbReference type="SAM" id="MobiDB-lite"/>
    </source>
</evidence>
<name>A0A7S3FHS0_9EUKA</name>